<sequence length="524" mass="58429">VFFDTIGLEKTMAQNDLKLLPGEALITETLHGEVVNVNVLSGLLEAPGCIVPLRKPLKLDHSSALLFSSSNNTRINATPMQKQRDPWMWTVPYPCAELKALFQYIMSIVHTGLVPWIGIIGRQSSGRKTILYTLAGWLTRAGVTTIVADYDPSGTAVGYPGTISAAHFLVGEAPGSMLCTWGVCSFCDSRKAQNYLTTTIHDRVFSLLTNHEVRGLDKPVVVLYRMPAYQNTVEGRRQLHTQFSNIWSFVDDKVYTYKASSLTQPQGPVGAAIAHFNKFMTELKEELSALSYLDAIKHFGKYVPIVVSTQNPIQLGTFTIPRSTEGKAGEPFSSGIPVPMVHLTIDPLLRDVASTARIQQQRIREYLYGHDWQLAPMVLRFKHTVRVEKAMPDTDKGEQHEFCSILQLMRDDDADYARILTAQDFIGTSPMNLHERVCYVPRFHDENQGAEILSQFEAGKLSEFLESEEGAIVLLNANIIGLTVIKGFEICDDALYLEMLLPTKTIVSEIMLFVLTEYYASGSL</sequence>
<dbReference type="Proteomes" id="UP000018040">
    <property type="component" value="Unassembled WGS sequence"/>
</dbReference>
<dbReference type="AlphaFoldDB" id="V6TXN8"/>
<dbReference type="OrthoDB" id="258143at2759"/>
<reference evidence="2" key="1">
    <citation type="submission" date="2012-02" db="EMBL/GenBank/DDBJ databases">
        <title>Genome sequencing of Giardia lamblia Genotypes A2 and B isolates (DH and GS) and comparative analysis with the genomes of Genotypes A1 and E (WB and Pig).</title>
        <authorList>
            <person name="Adam R."/>
            <person name="Dahlstrom E."/>
            <person name="Martens C."/>
            <person name="Bruno D."/>
            <person name="Barbian K."/>
            <person name="Porcella S.F."/>
            <person name="Nash T."/>
        </authorList>
    </citation>
    <scope>NUCLEOTIDE SEQUENCE</scope>
    <source>
        <strain evidence="2">GS</strain>
    </source>
</reference>
<protein>
    <submittedName>
        <fullName evidence="1">Putative membrane spanning protein</fullName>
    </submittedName>
</protein>
<evidence type="ECO:0000313" key="2">
    <source>
        <dbReference type="Proteomes" id="UP000018040"/>
    </source>
</evidence>
<dbReference type="VEuPathDB" id="GiardiaDB:GL50803_007663"/>
<gene>
    <name evidence="1" type="ORF">GSB_151671</name>
</gene>
<dbReference type="InterPro" id="IPR027417">
    <property type="entry name" value="P-loop_NTPase"/>
</dbReference>
<organism evidence="1 2">
    <name type="scientific">Giardia intestinalis</name>
    <name type="common">Giardia lamblia</name>
    <dbReference type="NCBI Taxonomy" id="5741"/>
    <lineage>
        <taxon>Eukaryota</taxon>
        <taxon>Metamonada</taxon>
        <taxon>Diplomonadida</taxon>
        <taxon>Hexamitidae</taxon>
        <taxon>Giardiinae</taxon>
        <taxon>Giardia</taxon>
    </lineage>
</organism>
<reference evidence="1 2" key="2">
    <citation type="journal article" date="2013" name="Genome Biol. Evol.">
        <title>Genome sequencing of Giardia lamblia genotypes A2 and B isolates (DH and GS) and comparative analysis with the genomes of genotypes A1 and E (WB and Pig).</title>
        <authorList>
            <person name="Adam R.D."/>
            <person name="Dahlstrom E.W."/>
            <person name="Martens C.A."/>
            <person name="Bruno D.P."/>
            <person name="Barbian K.D."/>
            <person name="Ricklefs S.M."/>
            <person name="Hernandez M.M."/>
            <person name="Narla N.P."/>
            <person name="Patel R.B."/>
            <person name="Porcella S.F."/>
            <person name="Nash T.E."/>
        </authorList>
    </citation>
    <scope>NUCLEOTIDE SEQUENCE [LARGE SCALE GENOMIC DNA]</scope>
    <source>
        <strain evidence="1 2">GS</strain>
    </source>
</reference>
<feature type="non-terminal residue" evidence="1">
    <location>
        <position position="1"/>
    </location>
</feature>
<dbReference type="VEuPathDB" id="GiardiaDB:GL50581_1718"/>
<proteinExistence type="predicted"/>
<accession>V6TXN8</accession>
<dbReference type="EMBL" id="AHHH01000051">
    <property type="protein sequence ID" value="ESU43369.1"/>
    <property type="molecule type" value="Genomic_DNA"/>
</dbReference>
<name>V6TXN8_GIAIN</name>
<dbReference type="VEuPathDB" id="GiardiaDB:DHA2_154543"/>
<dbReference type="Gene3D" id="3.40.50.300">
    <property type="entry name" value="P-loop containing nucleotide triphosphate hydrolases"/>
    <property type="match status" value="1"/>
</dbReference>
<dbReference type="VEuPathDB" id="GiardiaDB:QR46_1792"/>
<evidence type="ECO:0000313" key="1">
    <source>
        <dbReference type="EMBL" id="ESU43369.1"/>
    </source>
</evidence>
<comment type="caution">
    <text evidence="1">The sequence shown here is derived from an EMBL/GenBank/DDBJ whole genome shotgun (WGS) entry which is preliminary data.</text>
</comment>